<feature type="transmembrane region" description="Helical" evidence="1">
    <location>
        <begin position="12"/>
        <end position="37"/>
    </location>
</feature>
<dbReference type="Pfam" id="PF09997">
    <property type="entry name" value="DUF2238"/>
    <property type="match status" value="1"/>
</dbReference>
<dbReference type="EMBL" id="JADCSA010000010">
    <property type="protein sequence ID" value="MBE7325214.1"/>
    <property type="molecule type" value="Genomic_DNA"/>
</dbReference>
<comment type="caution">
    <text evidence="2">The sequence shown here is derived from an EMBL/GenBank/DDBJ whole genome shotgun (WGS) entry which is preliminary data.</text>
</comment>
<keyword evidence="1" id="KW-1133">Transmembrane helix</keyword>
<organism evidence="2 3">
    <name type="scientific">Nocardioides malaquae</name>
    <dbReference type="NCBI Taxonomy" id="2773426"/>
    <lineage>
        <taxon>Bacteria</taxon>
        <taxon>Bacillati</taxon>
        <taxon>Actinomycetota</taxon>
        <taxon>Actinomycetes</taxon>
        <taxon>Propionibacteriales</taxon>
        <taxon>Nocardioidaceae</taxon>
        <taxon>Nocardioides</taxon>
    </lineage>
</organism>
<sequence length="180" mass="18631">MPLIAPDALRLLAAGSVVAASVTDGWVGFALMLLVLGGCMVPRGWGFPAWFDALFCAALVGAGWAALLDYYERIDWLDLVVHAFVTGLIGAAVAVLVDRVGVLDPSAARRRAATTLGVVATTSAIALAALWEIGEWLGHTFVDDRVQVGYTDTVSDLLAGCVGAVLAAGVVAVSLHRGDV</sequence>
<evidence type="ECO:0000256" key="1">
    <source>
        <dbReference type="SAM" id="Phobius"/>
    </source>
</evidence>
<feature type="transmembrane region" description="Helical" evidence="1">
    <location>
        <begin position="112"/>
        <end position="131"/>
    </location>
</feature>
<name>A0ABR9RUI6_9ACTN</name>
<gene>
    <name evidence="2" type="ORF">IEQ44_11165</name>
</gene>
<keyword evidence="3" id="KW-1185">Reference proteome</keyword>
<keyword evidence="1" id="KW-0812">Transmembrane</keyword>
<keyword evidence="1" id="KW-0472">Membrane</keyword>
<feature type="transmembrane region" description="Helical" evidence="1">
    <location>
        <begin position="49"/>
        <end position="67"/>
    </location>
</feature>
<protein>
    <recommendedName>
        <fullName evidence="4">DUF2238 domain-containing protein</fullName>
    </recommendedName>
</protein>
<evidence type="ECO:0000313" key="3">
    <source>
        <dbReference type="Proteomes" id="UP000756387"/>
    </source>
</evidence>
<dbReference type="InterPro" id="IPR014509">
    <property type="entry name" value="YjdF-like"/>
</dbReference>
<dbReference type="RefSeq" id="WP_193638541.1">
    <property type="nucleotide sequence ID" value="NZ_JADCSA010000010.1"/>
</dbReference>
<evidence type="ECO:0008006" key="4">
    <source>
        <dbReference type="Google" id="ProtNLM"/>
    </source>
</evidence>
<dbReference type="Proteomes" id="UP000756387">
    <property type="component" value="Unassembled WGS sequence"/>
</dbReference>
<feature type="transmembrane region" description="Helical" evidence="1">
    <location>
        <begin position="79"/>
        <end position="100"/>
    </location>
</feature>
<accession>A0ABR9RUI6</accession>
<feature type="transmembrane region" description="Helical" evidence="1">
    <location>
        <begin position="157"/>
        <end position="175"/>
    </location>
</feature>
<proteinExistence type="predicted"/>
<reference evidence="2 3" key="1">
    <citation type="submission" date="2020-10" db="EMBL/GenBank/DDBJ databases">
        <title>Nocardioides sp. isolated from sludge.</title>
        <authorList>
            <person name="Zhang X."/>
        </authorList>
    </citation>
    <scope>NUCLEOTIDE SEQUENCE [LARGE SCALE GENOMIC DNA]</scope>
    <source>
        <strain evidence="2 3">Y6</strain>
    </source>
</reference>
<evidence type="ECO:0000313" key="2">
    <source>
        <dbReference type="EMBL" id="MBE7325214.1"/>
    </source>
</evidence>